<keyword evidence="2" id="KW-1185">Reference proteome</keyword>
<dbReference type="Proteomes" id="UP001153269">
    <property type="component" value="Unassembled WGS sequence"/>
</dbReference>
<accession>A0A9N7U728</accession>
<name>A0A9N7U728_PLEPL</name>
<evidence type="ECO:0000313" key="1">
    <source>
        <dbReference type="EMBL" id="CAB1426083.1"/>
    </source>
</evidence>
<protein>
    <submittedName>
        <fullName evidence="1">Uncharacterized protein</fullName>
    </submittedName>
</protein>
<gene>
    <name evidence="1" type="ORF">PLEPLA_LOCUS14017</name>
</gene>
<organism evidence="1 2">
    <name type="scientific">Pleuronectes platessa</name>
    <name type="common">European plaice</name>
    <dbReference type="NCBI Taxonomy" id="8262"/>
    <lineage>
        <taxon>Eukaryota</taxon>
        <taxon>Metazoa</taxon>
        <taxon>Chordata</taxon>
        <taxon>Craniata</taxon>
        <taxon>Vertebrata</taxon>
        <taxon>Euteleostomi</taxon>
        <taxon>Actinopterygii</taxon>
        <taxon>Neopterygii</taxon>
        <taxon>Teleostei</taxon>
        <taxon>Neoteleostei</taxon>
        <taxon>Acanthomorphata</taxon>
        <taxon>Carangaria</taxon>
        <taxon>Pleuronectiformes</taxon>
        <taxon>Pleuronectoidei</taxon>
        <taxon>Pleuronectidae</taxon>
        <taxon>Pleuronectes</taxon>
    </lineage>
</organism>
<dbReference type="AlphaFoldDB" id="A0A9N7U728"/>
<sequence length="74" mass="7906">MTLILQKESAGHQDEFTVSCKKKSGKGGRGEQADEEAGARQLCVGESFLSSPPRYWSANLSTKATSSRSAKVAD</sequence>
<evidence type="ECO:0000313" key="2">
    <source>
        <dbReference type="Proteomes" id="UP001153269"/>
    </source>
</evidence>
<reference evidence="1" key="1">
    <citation type="submission" date="2020-03" db="EMBL/GenBank/DDBJ databases">
        <authorList>
            <person name="Weist P."/>
        </authorList>
    </citation>
    <scope>NUCLEOTIDE SEQUENCE</scope>
</reference>
<comment type="caution">
    <text evidence="1">The sequence shown here is derived from an EMBL/GenBank/DDBJ whole genome shotgun (WGS) entry which is preliminary data.</text>
</comment>
<dbReference type="EMBL" id="CADEAL010000857">
    <property type="protein sequence ID" value="CAB1426083.1"/>
    <property type="molecule type" value="Genomic_DNA"/>
</dbReference>
<proteinExistence type="predicted"/>